<dbReference type="PANTHER" id="PTHR43370:SF2">
    <property type="entry name" value="ABC TRANSPORTER PERMEASE PROTEIN"/>
    <property type="match status" value="1"/>
</dbReference>
<gene>
    <name evidence="7" type="ORF">MNBD_ACTINO02-3318</name>
</gene>
<dbReference type="GO" id="GO:0022857">
    <property type="term" value="F:transmembrane transporter activity"/>
    <property type="evidence" value="ECO:0007669"/>
    <property type="project" value="InterPro"/>
</dbReference>
<dbReference type="AlphaFoldDB" id="A0A3B0TCP8"/>
<evidence type="ECO:0000256" key="6">
    <source>
        <dbReference type="SAM" id="Phobius"/>
    </source>
</evidence>
<evidence type="ECO:0000256" key="2">
    <source>
        <dbReference type="ARBA" id="ARBA00022475"/>
    </source>
</evidence>
<evidence type="ECO:0000256" key="3">
    <source>
        <dbReference type="ARBA" id="ARBA00022692"/>
    </source>
</evidence>
<name>A0A3B0TCP8_9ZZZZ</name>
<evidence type="ECO:0000313" key="7">
    <source>
        <dbReference type="EMBL" id="VAW06604.1"/>
    </source>
</evidence>
<sequence length="309" mass="32631">MSDFFTLTVLVAVVGSGVRLATPYLLAGLGETVGQKSGVLNLGIDGVMQLSAFSAYFVVLKTDNLIWGVLVGLAVGAVMGVFYGVITIVFKATQGISGIGIFIFGLGFSDLLFQRLVGTPKPIRQLPTIEIPFLSDLPVVGEALFQHNPLTYVAFILVPVTILFLGKTTFGLNIRAVGENPHAADSLGVSVERTRYIAILIGNTMAGLAGVALVLELGIFQPNLTQGLGFIAVALVYFGSWRPSHVMAGALLYGLVNATVLQLKARNIIPLSFSELAAMAPAVLTIVALVILAQRVKGPAALTKPFIRH</sequence>
<dbReference type="CDD" id="cd06580">
    <property type="entry name" value="TM_PBP1_transp_TpRbsC_like"/>
    <property type="match status" value="1"/>
</dbReference>
<comment type="subcellular location">
    <subcellularLocation>
        <location evidence="1">Cell membrane</location>
        <topology evidence="1">Multi-pass membrane protein</topology>
    </subcellularLocation>
</comment>
<dbReference type="GO" id="GO:0005886">
    <property type="term" value="C:plasma membrane"/>
    <property type="evidence" value="ECO:0007669"/>
    <property type="project" value="UniProtKB-SubCell"/>
</dbReference>
<dbReference type="Pfam" id="PF02653">
    <property type="entry name" value="BPD_transp_2"/>
    <property type="match status" value="1"/>
</dbReference>
<feature type="transmembrane region" description="Helical" evidence="6">
    <location>
        <begin position="37"/>
        <end position="58"/>
    </location>
</feature>
<evidence type="ECO:0000256" key="1">
    <source>
        <dbReference type="ARBA" id="ARBA00004651"/>
    </source>
</evidence>
<dbReference type="PANTHER" id="PTHR43370">
    <property type="entry name" value="SUGAR ABC TRANSPORTER INTEGRAL MEMBRANE PROTEIN-RELATED"/>
    <property type="match status" value="1"/>
</dbReference>
<evidence type="ECO:0000256" key="5">
    <source>
        <dbReference type="ARBA" id="ARBA00023136"/>
    </source>
</evidence>
<reference evidence="7" key="1">
    <citation type="submission" date="2018-06" db="EMBL/GenBank/DDBJ databases">
        <authorList>
            <person name="Zhirakovskaya E."/>
        </authorList>
    </citation>
    <scope>NUCLEOTIDE SEQUENCE</scope>
</reference>
<feature type="transmembrane region" description="Helical" evidence="6">
    <location>
        <begin position="276"/>
        <end position="296"/>
    </location>
</feature>
<organism evidence="7">
    <name type="scientific">hydrothermal vent metagenome</name>
    <dbReference type="NCBI Taxonomy" id="652676"/>
    <lineage>
        <taxon>unclassified sequences</taxon>
        <taxon>metagenomes</taxon>
        <taxon>ecological metagenomes</taxon>
    </lineage>
</organism>
<evidence type="ECO:0008006" key="8">
    <source>
        <dbReference type="Google" id="ProtNLM"/>
    </source>
</evidence>
<protein>
    <recommendedName>
        <fullName evidence="8">Nucleoside ABC transporter, permease protein 2</fullName>
    </recommendedName>
</protein>
<feature type="transmembrane region" description="Helical" evidence="6">
    <location>
        <begin position="152"/>
        <end position="176"/>
    </location>
</feature>
<feature type="transmembrane region" description="Helical" evidence="6">
    <location>
        <begin position="65"/>
        <end position="90"/>
    </location>
</feature>
<feature type="transmembrane region" description="Helical" evidence="6">
    <location>
        <begin position="196"/>
        <end position="217"/>
    </location>
</feature>
<keyword evidence="2" id="KW-1003">Cell membrane</keyword>
<keyword evidence="3 6" id="KW-0812">Transmembrane</keyword>
<keyword evidence="4 6" id="KW-1133">Transmembrane helix</keyword>
<feature type="transmembrane region" description="Helical" evidence="6">
    <location>
        <begin position="96"/>
        <end position="113"/>
    </location>
</feature>
<accession>A0A3B0TCP8</accession>
<evidence type="ECO:0000256" key="4">
    <source>
        <dbReference type="ARBA" id="ARBA00022989"/>
    </source>
</evidence>
<dbReference type="EMBL" id="UOEK01000361">
    <property type="protein sequence ID" value="VAW06604.1"/>
    <property type="molecule type" value="Genomic_DNA"/>
</dbReference>
<dbReference type="InterPro" id="IPR001851">
    <property type="entry name" value="ABC_transp_permease"/>
</dbReference>
<keyword evidence="5 6" id="KW-0472">Membrane</keyword>
<proteinExistence type="predicted"/>